<dbReference type="AlphaFoldDB" id="A0A4R6PPH1"/>
<feature type="chain" id="PRO_5020530113" evidence="2">
    <location>
        <begin position="22"/>
        <end position="655"/>
    </location>
</feature>
<evidence type="ECO:0000256" key="2">
    <source>
        <dbReference type="SAM" id="SignalP"/>
    </source>
</evidence>
<dbReference type="Pfam" id="PF00326">
    <property type="entry name" value="Peptidase_S9"/>
    <property type="match status" value="1"/>
</dbReference>
<proteinExistence type="predicted"/>
<dbReference type="InterPro" id="IPR001375">
    <property type="entry name" value="Peptidase_S9_cat"/>
</dbReference>
<keyword evidence="5" id="KW-1185">Reference proteome</keyword>
<reference evidence="4 5" key="1">
    <citation type="submission" date="2019-03" db="EMBL/GenBank/DDBJ databases">
        <title>Freshwater and sediment microbial communities from various areas in North America, analyzing microbe dynamics in response to fracking.</title>
        <authorList>
            <person name="Lamendella R."/>
        </authorList>
    </citation>
    <scope>NUCLEOTIDE SEQUENCE [LARGE SCALE GENOMIC DNA]</scope>
    <source>
        <strain evidence="4 5">18_TX</strain>
    </source>
</reference>
<evidence type="ECO:0000313" key="4">
    <source>
        <dbReference type="EMBL" id="TDP40289.1"/>
    </source>
</evidence>
<dbReference type="GO" id="GO:0006508">
    <property type="term" value="P:proteolysis"/>
    <property type="evidence" value="ECO:0007669"/>
    <property type="project" value="InterPro"/>
</dbReference>
<dbReference type="InterPro" id="IPR011042">
    <property type="entry name" value="6-blade_b-propeller_TolB-like"/>
</dbReference>
<keyword evidence="2" id="KW-0732">Signal</keyword>
<dbReference type="Gene3D" id="3.40.50.1820">
    <property type="entry name" value="alpha/beta hydrolase"/>
    <property type="match status" value="1"/>
</dbReference>
<name>A0A4R6PPH1_9GAMM</name>
<evidence type="ECO:0000256" key="1">
    <source>
        <dbReference type="ARBA" id="ARBA00022801"/>
    </source>
</evidence>
<organism evidence="4 5">
    <name type="scientific">Idiomarina aquatica</name>
    <dbReference type="NCBI Taxonomy" id="1327752"/>
    <lineage>
        <taxon>Bacteria</taxon>
        <taxon>Pseudomonadati</taxon>
        <taxon>Pseudomonadota</taxon>
        <taxon>Gammaproteobacteria</taxon>
        <taxon>Alteromonadales</taxon>
        <taxon>Idiomarinaceae</taxon>
        <taxon>Idiomarina</taxon>
    </lineage>
</organism>
<protein>
    <submittedName>
        <fullName evidence="4">Acylaminoacyl-peptidase</fullName>
    </submittedName>
</protein>
<evidence type="ECO:0000259" key="3">
    <source>
        <dbReference type="Pfam" id="PF00326"/>
    </source>
</evidence>
<dbReference type="EMBL" id="SNXI01000002">
    <property type="protein sequence ID" value="TDP40289.1"/>
    <property type="molecule type" value="Genomic_DNA"/>
</dbReference>
<dbReference type="PANTHER" id="PTHR42776:SF27">
    <property type="entry name" value="DIPEPTIDYL PEPTIDASE FAMILY MEMBER 6"/>
    <property type="match status" value="1"/>
</dbReference>
<dbReference type="SUPFAM" id="SSF82171">
    <property type="entry name" value="DPP6 N-terminal domain-like"/>
    <property type="match status" value="1"/>
</dbReference>
<sequence length="655" mass="72532">MIKRLLASVVSTVLLTAPVLADDVVKKPVLEKYARHAQFMSIKISPEGKYLAATSRTSEGGVILTVLDIEDQEVLSVTRGRGSESVSNFDWVSDERIVMTMAREVGAFETPFPTGEIFAMNADGGNQKILTGWRSDGLKQYARIIDLLPEEPDQVMIYSIPNNSSEPFVDIYRLKVDSGRTMPVGRAPVRQYEGTGVQVLLDDNGVTRLATGEEPHNTNEKVIMSRPGANEEWKEIARFGQQEGNFNPIDILPDGNTVVGLSDVITDALALTTMNLNTGEISILAEHPETDLMPIMSVREGRTNEVIGAAYEYDSIDTVFFADVEDEYFSSVVQSLSKAFPNASVGINSATLDNSKMVVSVSSANYPTEFYLFDAEKRALSLIIKSKPWLDKDELPQTDIITYKSRDGLTIKALLTLPKGQEAKDLPLILLPHGGPHGPRDTLTRLDSDAKVLAEHGYAVLQPNFRGSGGYGKEFLQSGYKNWGTTMINDMTDGVMHLVDEGIADKDRMCVYGGSYGGYAALMTVIREPDLYDCTIGFVGVYDLNMMRVEGDIPETLSGMNYLDMALPDTEEARSAQSPVDLVDQLKVPVFIIQGGQDVRVPPEQAYALRDALEAKNHPYEWMFKESEGHGFYKPENNIERWTRMLQFIDKHMDG</sequence>
<comment type="caution">
    <text evidence="4">The sequence shown here is derived from an EMBL/GenBank/DDBJ whole genome shotgun (WGS) entry which is preliminary data.</text>
</comment>
<dbReference type="InterPro" id="IPR029058">
    <property type="entry name" value="AB_hydrolase_fold"/>
</dbReference>
<gene>
    <name evidence="4" type="ORF">DEU29_102189</name>
</gene>
<feature type="signal peptide" evidence="2">
    <location>
        <begin position="1"/>
        <end position="21"/>
    </location>
</feature>
<dbReference type="OrthoDB" id="4269629at2"/>
<feature type="domain" description="Peptidase S9 prolyl oligopeptidase catalytic" evidence="3">
    <location>
        <begin position="446"/>
        <end position="654"/>
    </location>
</feature>
<evidence type="ECO:0000313" key="5">
    <source>
        <dbReference type="Proteomes" id="UP000295531"/>
    </source>
</evidence>
<accession>A0A4R6PPH1</accession>
<dbReference type="RefSeq" id="WP_133538749.1">
    <property type="nucleotide sequence ID" value="NZ_SNXI01000002.1"/>
</dbReference>
<dbReference type="PANTHER" id="PTHR42776">
    <property type="entry name" value="SERINE PEPTIDASE S9 FAMILY MEMBER"/>
    <property type="match status" value="1"/>
</dbReference>
<keyword evidence="1" id="KW-0378">Hydrolase</keyword>
<dbReference type="GO" id="GO:0004252">
    <property type="term" value="F:serine-type endopeptidase activity"/>
    <property type="evidence" value="ECO:0007669"/>
    <property type="project" value="TreeGrafter"/>
</dbReference>
<dbReference type="Gene3D" id="2.120.10.30">
    <property type="entry name" value="TolB, C-terminal domain"/>
    <property type="match status" value="1"/>
</dbReference>
<dbReference type="SUPFAM" id="SSF53474">
    <property type="entry name" value="alpha/beta-Hydrolases"/>
    <property type="match status" value="1"/>
</dbReference>
<dbReference type="Proteomes" id="UP000295531">
    <property type="component" value="Unassembled WGS sequence"/>
</dbReference>